<feature type="transmembrane region" description="Helical" evidence="2">
    <location>
        <begin position="30"/>
        <end position="51"/>
    </location>
</feature>
<dbReference type="OrthoDB" id="7833467at2"/>
<evidence type="ECO:0000256" key="1">
    <source>
        <dbReference type="SAM" id="MobiDB-lite"/>
    </source>
</evidence>
<organism evidence="3 4">
    <name type="scientific">Jannaschia pohangensis</name>
    <dbReference type="NCBI Taxonomy" id="390807"/>
    <lineage>
        <taxon>Bacteria</taxon>
        <taxon>Pseudomonadati</taxon>
        <taxon>Pseudomonadota</taxon>
        <taxon>Alphaproteobacteria</taxon>
        <taxon>Rhodobacterales</taxon>
        <taxon>Roseobacteraceae</taxon>
        <taxon>Jannaschia</taxon>
    </lineage>
</organism>
<proteinExistence type="predicted"/>
<reference evidence="3 4" key="1">
    <citation type="submission" date="2016-10" db="EMBL/GenBank/DDBJ databases">
        <authorList>
            <person name="de Groot N.N."/>
        </authorList>
    </citation>
    <scope>NUCLEOTIDE SEQUENCE [LARGE SCALE GENOMIC DNA]</scope>
    <source>
        <strain evidence="3 4">DSM 19073</strain>
    </source>
</reference>
<evidence type="ECO:0000256" key="2">
    <source>
        <dbReference type="SAM" id="Phobius"/>
    </source>
</evidence>
<keyword evidence="2" id="KW-1133">Transmembrane helix</keyword>
<dbReference type="STRING" id="390807.SAMN04488095_1719"/>
<dbReference type="Proteomes" id="UP000199110">
    <property type="component" value="Unassembled WGS sequence"/>
</dbReference>
<keyword evidence="2" id="KW-0472">Membrane</keyword>
<feature type="region of interest" description="Disordered" evidence="1">
    <location>
        <begin position="156"/>
        <end position="177"/>
    </location>
</feature>
<sequence>MTAKSPPTAAERPVQALPGRAQSGGGSTSLVEIVALVLSLAWLGLVGWFFLTMDGEQARLSRNDPLGFMMTILGVFLPVALIWVAASAARTARTMREESARLQAAIDAMRLSYIEQQQAGTASLRQVVEERIEQVHRAQAVLGAEVAALNKPTIEPVLRTPPRANPTPERQPTLQLGPEPEIAPLAAEDFIRALNFPENERDNEGFRVLRAALKHRPTSQLVSASQDLLTLMAQDGIYMDDLTVHRADPVLWRAFAAGTHGAEVAALGGIRDRSSLALTAGRMKDDSVFRDAVHHFLRTFDRVFADFAETATDTEIMQFANTRTARAFMLSARVAGTFD</sequence>
<feature type="transmembrane region" description="Helical" evidence="2">
    <location>
        <begin position="66"/>
        <end position="86"/>
    </location>
</feature>
<dbReference type="AlphaFoldDB" id="A0A1I3M3F7"/>
<gene>
    <name evidence="3" type="ORF">SAMN04488095_1719</name>
</gene>
<name>A0A1I3M3F7_9RHOB</name>
<accession>A0A1I3M3F7</accession>
<protein>
    <submittedName>
        <fullName evidence="3">Uncharacterized protein</fullName>
    </submittedName>
</protein>
<dbReference type="EMBL" id="FORA01000002">
    <property type="protein sequence ID" value="SFI91502.1"/>
    <property type="molecule type" value="Genomic_DNA"/>
</dbReference>
<feature type="region of interest" description="Disordered" evidence="1">
    <location>
        <begin position="1"/>
        <end position="25"/>
    </location>
</feature>
<dbReference type="RefSeq" id="WP_092779289.1">
    <property type="nucleotide sequence ID" value="NZ_FORA01000002.1"/>
</dbReference>
<keyword evidence="2" id="KW-0812">Transmembrane</keyword>
<keyword evidence="4" id="KW-1185">Reference proteome</keyword>
<evidence type="ECO:0000313" key="3">
    <source>
        <dbReference type="EMBL" id="SFI91502.1"/>
    </source>
</evidence>
<evidence type="ECO:0000313" key="4">
    <source>
        <dbReference type="Proteomes" id="UP000199110"/>
    </source>
</evidence>